<dbReference type="EMBL" id="CANHGI010000001">
    <property type="protein sequence ID" value="CAI5437745.1"/>
    <property type="molecule type" value="Genomic_DNA"/>
</dbReference>
<gene>
    <name evidence="1" type="ORF">CAMP_LOCUS382</name>
</gene>
<evidence type="ECO:0000313" key="1">
    <source>
        <dbReference type="EMBL" id="CAI5437745.1"/>
    </source>
</evidence>
<sequence>MASFDQFLDGESSQDAEVSNRMANIFAEDDEQDTIVEKPKPSMKIFSTTAFLSVENAQSIKCGLIVIKNDGKIYTILYDSSKKCIFRCELNQLLIESIDQASLSIKYDVPIENIHQKAKLTFIDLSDFTRYSALLFLHNNSKPFFILDSGGAGEKIEEYFSVLYDTVKYKMEQIGLSLPVPQSNIKSKLTPEKLENHPYLSNFVGLSKNAILLVKPDEENVVYQVTIRKIKAHTQIIESSVEPEDPSLLERISKIGKNVMPPPTTSQESKPTESLNLYEIIHRVVGVEIDRMEMRLNARLEHFETQVIDRLEKQNRLLESLVKRENENL</sequence>
<organism evidence="1 2">
    <name type="scientific">Caenorhabditis angaria</name>
    <dbReference type="NCBI Taxonomy" id="860376"/>
    <lineage>
        <taxon>Eukaryota</taxon>
        <taxon>Metazoa</taxon>
        <taxon>Ecdysozoa</taxon>
        <taxon>Nematoda</taxon>
        <taxon>Chromadorea</taxon>
        <taxon>Rhabditida</taxon>
        <taxon>Rhabditina</taxon>
        <taxon>Rhabditomorpha</taxon>
        <taxon>Rhabditoidea</taxon>
        <taxon>Rhabditidae</taxon>
        <taxon>Peloderinae</taxon>
        <taxon>Caenorhabditis</taxon>
    </lineage>
</organism>
<evidence type="ECO:0000313" key="2">
    <source>
        <dbReference type="Proteomes" id="UP001152747"/>
    </source>
</evidence>
<dbReference type="OrthoDB" id="5875314at2759"/>
<name>A0A9P1I4A8_9PELO</name>
<proteinExistence type="predicted"/>
<comment type="caution">
    <text evidence="1">The sequence shown here is derived from an EMBL/GenBank/DDBJ whole genome shotgun (WGS) entry which is preliminary data.</text>
</comment>
<protein>
    <submittedName>
        <fullName evidence="1">Uncharacterized protein</fullName>
    </submittedName>
</protein>
<keyword evidence="2" id="KW-1185">Reference proteome</keyword>
<accession>A0A9P1I4A8</accession>
<reference evidence="1" key="1">
    <citation type="submission" date="2022-11" db="EMBL/GenBank/DDBJ databases">
        <authorList>
            <person name="Kikuchi T."/>
        </authorList>
    </citation>
    <scope>NUCLEOTIDE SEQUENCE</scope>
    <source>
        <strain evidence="1">PS1010</strain>
    </source>
</reference>
<dbReference type="Proteomes" id="UP001152747">
    <property type="component" value="Unassembled WGS sequence"/>
</dbReference>
<dbReference type="AlphaFoldDB" id="A0A9P1I4A8"/>